<accession>A0A081CJX8</accession>
<organism evidence="1 2">
    <name type="scientific">Pseudozyma antarctica</name>
    <name type="common">Yeast</name>
    <name type="synonym">Candida antarctica</name>
    <dbReference type="NCBI Taxonomy" id="84753"/>
    <lineage>
        <taxon>Eukaryota</taxon>
        <taxon>Fungi</taxon>
        <taxon>Dikarya</taxon>
        <taxon>Basidiomycota</taxon>
        <taxon>Ustilaginomycotina</taxon>
        <taxon>Ustilaginomycetes</taxon>
        <taxon>Ustilaginales</taxon>
        <taxon>Ustilaginaceae</taxon>
        <taxon>Moesziomyces</taxon>
    </lineage>
</organism>
<proteinExistence type="predicted"/>
<dbReference type="HOGENOM" id="CLU_2249793_0_0_1"/>
<evidence type="ECO:0000313" key="2">
    <source>
        <dbReference type="Proteomes" id="UP000053758"/>
    </source>
</evidence>
<keyword evidence="2" id="KW-1185">Reference proteome</keyword>
<sequence>MEGIEDIVCIEGIEGIEGVSRVHRRYRGYQRYRGHRALLYHVHWLWRAPHVLTTVMKTPSADLVKQVFPNVPYKPLNDDPNVTVLSNEKAKKVLGWQPKYDWKP</sequence>
<dbReference type="RefSeq" id="XP_014654994.1">
    <property type="nucleotide sequence ID" value="XM_014799508.1"/>
</dbReference>
<dbReference type="Proteomes" id="UP000053758">
    <property type="component" value="Unassembled WGS sequence"/>
</dbReference>
<gene>
    <name evidence="1" type="ORF">PAN0_015d5199</name>
</gene>
<name>A0A081CJX8_PSEA2</name>
<dbReference type="AlphaFoldDB" id="A0A081CJX8"/>
<dbReference type="EMBL" id="DF830082">
    <property type="protein sequence ID" value="GAK66974.1"/>
    <property type="molecule type" value="Genomic_DNA"/>
</dbReference>
<dbReference type="OrthoDB" id="202470at2759"/>
<protein>
    <submittedName>
        <fullName evidence="1">Uncharacterized protein</fullName>
    </submittedName>
</protein>
<dbReference type="GeneID" id="26306026"/>
<evidence type="ECO:0000313" key="1">
    <source>
        <dbReference type="EMBL" id="GAK66974.1"/>
    </source>
</evidence>
<reference evidence="2" key="1">
    <citation type="journal article" date="2014" name="Genome Announc.">
        <title>Draft Genome Sequence of the Yeast Pseudozyma antarctica Type Strain JCM10317, a Producer of the Glycolipid Biosurfactants, Mannosylerythritol Lipids.</title>
        <authorList>
            <person name="Saika A."/>
            <person name="Koike H."/>
            <person name="Hori T."/>
            <person name="Fukuoka T."/>
            <person name="Sato S."/>
            <person name="Habe H."/>
            <person name="Kitamoto D."/>
            <person name="Morita T."/>
        </authorList>
    </citation>
    <scope>NUCLEOTIDE SEQUENCE [LARGE SCALE GENOMIC DNA]</scope>
    <source>
        <strain evidence="2">JCM 10317</strain>
    </source>
</reference>